<comment type="caution">
    <text evidence="1">The sequence shown here is derived from an EMBL/GenBank/DDBJ whole genome shotgun (WGS) entry which is preliminary data.</text>
</comment>
<gene>
    <name evidence="1" type="ORF">ACFQ5G_04045</name>
</gene>
<evidence type="ECO:0000313" key="1">
    <source>
        <dbReference type="EMBL" id="MFD1364513.1"/>
    </source>
</evidence>
<accession>A0ABW4A2X5</accession>
<dbReference type="Proteomes" id="UP001597183">
    <property type="component" value="Unassembled WGS sequence"/>
</dbReference>
<keyword evidence="2" id="KW-1185">Reference proteome</keyword>
<sequence>MARRGKFGRLVDQFVTTVDQMGGCVDPQVVAEELQTRIDMVAGQLRIKPETVLRNYIPDDWGEVAASAMMTEVQQRQIPTGPAEHLAVRVAARLQAGLGQVLIYAAANGDQQQDVPALDLHHLGEAVSGLALAITEALPDTEFVVIGADIAGWTRTALETLRDQLRAGAWTHCPCGERHGQEEVDLKVLRAVSADLLFLPPAPQPG</sequence>
<protein>
    <submittedName>
        <fullName evidence="1">Uncharacterized protein</fullName>
    </submittedName>
</protein>
<evidence type="ECO:0000313" key="2">
    <source>
        <dbReference type="Proteomes" id="UP001597183"/>
    </source>
</evidence>
<name>A0ABW4A2X5_9ACTN</name>
<reference evidence="2" key="1">
    <citation type="journal article" date="2019" name="Int. J. Syst. Evol. Microbiol.">
        <title>The Global Catalogue of Microorganisms (GCM) 10K type strain sequencing project: providing services to taxonomists for standard genome sequencing and annotation.</title>
        <authorList>
            <consortium name="The Broad Institute Genomics Platform"/>
            <consortium name="The Broad Institute Genome Sequencing Center for Infectious Disease"/>
            <person name="Wu L."/>
            <person name="Ma J."/>
        </authorList>
    </citation>
    <scope>NUCLEOTIDE SEQUENCE [LARGE SCALE GENOMIC DNA]</scope>
    <source>
        <strain evidence="2">CCM 7526</strain>
    </source>
</reference>
<dbReference type="EMBL" id="JBHTMK010000005">
    <property type="protein sequence ID" value="MFD1364513.1"/>
    <property type="molecule type" value="Genomic_DNA"/>
</dbReference>
<organism evidence="1 2">
    <name type="scientific">Actinoplanes sichuanensis</name>
    <dbReference type="NCBI Taxonomy" id="512349"/>
    <lineage>
        <taxon>Bacteria</taxon>
        <taxon>Bacillati</taxon>
        <taxon>Actinomycetota</taxon>
        <taxon>Actinomycetes</taxon>
        <taxon>Micromonosporales</taxon>
        <taxon>Micromonosporaceae</taxon>
        <taxon>Actinoplanes</taxon>
    </lineage>
</organism>
<dbReference type="RefSeq" id="WP_317791646.1">
    <property type="nucleotide sequence ID" value="NZ_AP028461.1"/>
</dbReference>
<proteinExistence type="predicted"/>